<dbReference type="OrthoDB" id="5749006at2"/>
<dbReference type="STRING" id="29571.SAMN05878437_1863"/>
<proteinExistence type="predicted"/>
<dbReference type="Pfam" id="PF05170">
    <property type="entry name" value="AsmA"/>
    <property type="match status" value="1"/>
</dbReference>
<dbReference type="GO" id="GO:0090313">
    <property type="term" value="P:regulation of protein targeting to membrane"/>
    <property type="evidence" value="ECO:0007669"/>
    <property type="project" value="TreeGrafter"/>
</dbReference>
<dbReference type="PANTHER" id="PTHR30441:SF9">
    <property type="entry name" value="ASMA FAMILY PROTEIN YHJG"/>
    <property type="match status" value="1"/>
</dbReference>
<dbReference type="InterPro" id="IPR052894">
    <property type="entry name" value="AsmA-related"/>
</dbReference>
<keyword evidence="3" id="KW-1185">Reference proteome</keyword>
<dbReference type="PANTHER" id="PTHR30441">
    <property type="entry name" value="DUF748 DOMAIN-CONTAINING PROTEIN"/>
    <property type="match status" value="1"/>
</dbReference>
<name>A0A1M7H427_9GAMM</name>
<sequence>MIPSLQIQRDDASLDTEATLTFRDRRFHLEARTDSLETLLGNTKPFGGEISLGSDEDRLTGTFTLPDLPSLASLQADAELSVAATADWARWLGLSVVTLGSLEVATHLERHGSEWQLSEIEVSALDSRITGELGMETAGEAPRLSGRLHATQLDIAAWRKALPEGEKVAGIAIPVLPDLRGELALSTDRLTLERSVLRDLETTVHLADHSLTLERAAFGMAGGRVEASAELTSNLDRFSAKAQVTLQGLDVDALGIALDLGGTLDGDVDLRLSPLEQRPAFELDTLLANLAIDRGRFSYRNEDAGSDLDLALSTGEATPLRLAMEGTLRDKPLTMTIKGGALPRLVALDEDYRLDAEASSGNLQARVDTTLASLLNPATLAGDVALQASGARDLEAWVGPVLPPLPAFHLAGRLQRDNERWSATGLEGEIGGASVAGSVEFRNAERAEVQADLEAGRIVLARLLPDAAAADSLLAPLRVVDGQLTLRADSLVLPDGTALQDLVLSAGLDAGRLDVDPLRFGLADGLVTSRLFLDATGQAASGRLDVAIDDMALAGLVDTFTPVEDRLGRFSADLHLEIRDTLSIDRRDDLLLPFIGRMRLEPSTLRFEAPQADTDLTLRLATRDGENGDRRFHLTGEGRYDGHPASLSLVGDSLLNARRLARPYAVDLDAELVGSRFGIHGTLLRPLALEGQNLAFTLEGPSPQRLSRLLGVALPQLPPYSLSGNLELNDQRWALENIQGEIGGSDLDGWLSLDTRPRPPKLTGELRSVSLDIADLGVIIGVTPNGEGSEGRFILPDTPFVGEGWHTVTADVSYRAESVRAGKVPLSKVVIDFRLEDGHGRFDPVSFGIGEGSIDLVLDLDAGSWPPLGTVQVEMRRVELNDVLRHWNLADESVGIVGGRGKFWIEGRSVADLLASADGGLLLLMKGGRLDAVLVELAGLDTLQAFLSWARGRDPVPIECAYADLQARSGVAKLDTFVIDTLDTTFTAGGEVDLNTERLDISIFAYPKDPSVFAGYAPFHLGGTFDDIEPGVHGGGLGLGLRAGASAVLGAIGGPIAALLPWLGAGDDPDMAYCEGLVSRSREAIRGEEGGP</sequence>
<evidence type="ECO:0000313" key="2">
    <source>
        <dbReference type="EMBL" id="SHM22717.1"/>
    </source>
</evidence>
<feature type="domain" description="AsmA" evidence="1">
    <location>
        <begin position="632"/>
        <end position="974"/>
    </location>
</feature>
<evidence type="ECO:0000259" key="1">
    <source>
        <dbReference type="Pfam" id="PF05170"/>
    </source>
</evidence>
<gene>
    <name evidence="2" type="ORF">SAMN05878437_1863</name>
</gene>
<dbReference type="GO" id="GO:0005886">
    <property type="term" value="C:plasma membrane"/>
    <property type="evidence" value="ECO:0007669"/>
    <property type="project" value="TreeGrafter"/>
</dbReference>
<dbReference type="EMBL" id="LT670847">
    <property type="protein sequence ID" value="SHM22717.1"/>
    <property type="molecule type" value="Genomic_DNA"/>
</dbReference>
<reference evidence="2 3" key="1">
    <citation type="submission" date="2016-11" db="EMBL/GenBank/DDBJ databases">
        <authorList>
            <person name="Jaros S."/>
            <person name="Januszkiewicz K."/>
            <person name="Wedrychowicz H."/>
        </authorList>
    </citation>
    <scope>NUCLEOTIDE SEQUENCE [LARGE SCALE GENOMIC DNA]</scope>
    <source>
        <strain evidence="2 3">ACAM 12</strain>
    </source>
</reference>
<dbReference type="InParanoid" id="A0A1M7H427"/>
<protein>
    <recommendedName>
        <fullName evidence="1">AsmA domain-containing protein</fullName>
    </recommendedName>
</protein>
<dbReference type="RefSeq" id="WP_079553115.1">
    <property type="nucleotide sequence ID" value="NZ_LT670847.1"/>
</dbReference>
<evidence type="ECO:0000313" key="3">
    <source>
        <dbReference type="Proteomes" id="UP000190911"/>
    </source>
</evidence>
<accession>A0A1M7H427</accession>
<dbReference type="Proteomes" id="UP000190911">
    <property type="component" value="Chromosome I"/>
</dbReference>
<dbReference type="AlphaFoldDB" id="A0A1M7H427"/>
<organism evidence="2 3">
    <name type="scientific">Vreelandella subglaciescola</name>
    <dbReference type="NCBI Taxonomy" id="29571"/>
    <lineage>
        <taxon>Bacteria</taxon>
        <taxon>Pseudomonadati</taxon>
        <taxon>Pseudomonadota</taxon>
        <taxon>Gammaproteobacteria</taxon>
        <taxon>Oceanospirillales</taxon>
        <taxon>Halomonadaceae</taxon>
        <taxon>Vreelandella</taxon>
    </lineage>
</organism>
<dbReference type="InterPro" id="IPR007844">
    <property type="entry name" value="AsmA"/>
</dbReference>